<dbReference type="EMBL" id="APAU02000121">
    <property type="protein sequence ID" value="EUB56284.1"/>
    <property type="molecule type" value="Genomic_DNA"/>
</dbReference>
<dbReference type="Proteomes" id="UP000019149">
    <property type="component" value="Unassembled WGS sequence"/>
</dbReference>
<dbReference type="InterPro" id="IPR017441">
    <property type="entry name" value="Protein_kinase_ATP_BS"/>
</dbReference>
<dbReference type="Gene3D" id="1.10.510.10">
    <property type="entry name" value="Transferase(Phosphotransferase) domain 1"/>
    <property type="match status" value="1"/>
</dbReference>
<sequence length="348" mass="38911">MDKYAVVSLIGEGAHGVVLKGRHKDSGELVALKKIPLRKLEEGIPHTAIREIKALQLMSSHPNIVRLREVFPHGMGFTLVFDYMVTDLSEILRSIESPLCEGKIKAYMVMLLSGVGFLHSNSIMHRDLKPANLLIDSKGVLKIADFGLARLFLSSENKLYSHQVATRWYRAPELLYGAKRYTESVDLWAVGCILGELLNNSPLFPGDNDIEQLWFVIRVLGTPTEKNWPGLTQLPDYNKISFTPCEPVALEDVVLSASPLALNLLKKFLCYDQSSRISAQKALLHDFFLTEPLPADHRELSKPSTRRSVATTLESCLKAPLSTLLPPATFFDEAAEYLHHLDNPDPQN</sequence>
<dbReference type="STRING" id="6210.W6US71"/>
<keyword evidence="9 26" id="KW-0132">Cell division</keyword>
<dbReference type="PANTHER" id="PTHR24056:SF171">
    <property type="entry name" value="CYCLIN-DEPENDENT KINASE 20"/>
    <property type="match status" value="1"/>
</dbReference>
<accession>W6US71</accession>
<evidence type="ECO:0000256" key="19">
    <source>
        <dbReference type="ARBA" id="ARBA00035720"/>
    </source>
</evidence>
<keyword evidence="14" id="KW-0969">Cilium</keyword>
<keyword evidence="15" id="KW-0539">Nucleus</keyword>
<dbReference type="PROSITE" id="PS00108">
    <property type="entry name" value="PROTEIN_KINASE_ST"/>
    <property type="match status" value="1"/>
</dbReference>
<dbReference type="InterPro" id="IPR008271">
    <property type="entry name" value="Ser/Thr_kinase_AS"/>
</dbReference>
<dbReference type="Pfam" id="PF00069">
    <property type="entry name" value="Pkinase"/>
    <property type="match status" value="1"/>
</dbReference>
<feature type="domain" description="Protein kinase" evidence="25">
    <location>
        <begin position="4"/>
        <end position="288"/>
    </location>
</feature>
<evidence type="ECO:0000256" key="17">
    <source>
        <dbReference type="ARBA" id="ARBA00023306"/>
    </source>
</evidence>
<dbReference type="InterPro" id="IPR048002">
    <property type="entry name" value="CDK20-like_STKc"/>
</dbReference>
<dbReference type="PROSITE" id="PS50011">
    <property type="entry name" value="PROTEIN_KINASE_DOM"/>
    <property type="match status" value="1"/>
</dbReference>
<dbReference type="PROSITE" id="PS00107">
    <property type="entry name" value="PROTEIN_KINASE_ATP"/>
    <property type="match status" value="1"/>
</dbReference>
<keyword evidence="17" id="KW-0131">Cell cycle</keyword>
<evidence type="ECO:0000256" key="3">
    <source>
        <dbReference type="ARBA" id="ARBA00004496"/>
    </source>
</evidence>
<keyword evidence="8 24" id="KW-0723">Serine/threonine-protein kinase</keyword>
<evidence type="ECO:0000256" key="4">
    <source>
        <dbReference type="ARBA" id="ARBA00006485"/>
    </source>
</evidence>
<evidence type="ECO:0000256" key="12">
    <source>
        <dbReference type="ARBA" id="ARBA00022777"/>
    </source>
</evidence>
<comment type="catalytic activity">
    <reaction evidence="21">
        <text>L-threonyl-[protein] + ATP = O-phospho-L-threonyl-[protein] + ADP + H(+)</text>
        <dbReference type="Rhea" id="RHEA:46608"/>
        <dbReference type="Rhea" id="RHEA-COMP:11060"/>
        <dbReference type="Rhea" id="RHEA-COMP:11605"/>
        <dbReference type="ChEBI" id="CHEBI:15378"/>
        <dbReference type="ChEBI" id="CHEBI:30013"/>
        <dbReference type="ChEBI" id="CHEBI:30616"/>
        <dbReference type="ChEBI" id="CHEBI:61977"/>
        <dbReference type="ChEBI" id="CHEBI:456216"/>
        <dbReference type="EC" id="2.7.11.22"/>
    </reaction>
</comment>
<dbReference type="GeneID" id="36344544"/>
<dbReference type="GO" id="GO:0005929">
    <property type="term" value="C:cilium"/>
    <property type="evidence" value="ECO:0007669"/>
    <property type="project" value="UniProtKB-SubCell"/>
</dbReference>
<evidence type="ECO:0000313" key="27">
    <source>
        <dbReference type="Proteomes" id="UP000019149"/>
    </source>
</evidence>
<evidence type="ECO:0000256" key="16">
    <source>
        <dbReference type="ARBA" id="ARBA00023273"/>
    </source>
</evidence>
<keyword evidence="11 23" id="KW-0547">Nucleotide-binding</keyword>
<dbReference type="InterPro" id="IPR011009">
    <property type="entry name" value="Kinase-like_dom_sf"/>
</dbReference>
<dbReference type="EC" id="2.7.11.22" evidence="5"/>
<evidence type="ECO:0000256" key="7">
    <source>
        <dbReference type="ARBA" id="ARBA00022490"/>
    </source>
</evidence>
<keyword evidence="16" id="KW-0966">Cell projection</keyword>
<dbReference type="GO" id="GO:0051301">
    <property type="term" value="P:cell division"/>
    <property type="evidence" value="ECO:0007669"/>
    <property type="project" value="UniProtKB-KW"/>
</dbReference>
<dbReference type="SUPFAM" id="SSF56112">
    <property type="entry name" value="Protein kinase-like (PK-like)"/>
    <property type="match status" value="1"/>
</dbReference>
<evidence type="ECO:0000256" key="9">
    <source>
        <dbReference type="ARBA" id="ARBA00022618"/>
    </source>
</evidence>
<evidence type="ECO:0000256" key="6">
    <source>
        <dbReference type="ARBA" id="ARBA00022473"/>
    </source>
</evidence>
<name>W6US71_ECHGR</name>
<evidence type="ECO:0000256" key="8">
    <source>
        <dbReference type="ARBA" id="ARBA00022527"/>
    </source>
</evidence>
<evidence type="ECO:0000259" key="25">
    <source>
        <dbReference type="PROSITE" id="PS50011"/>
    </source>
</evidence>
<evidence type="ECO:0000256" key="5">
    <source>
        <dbReference type="ARBA" id="ARBA00012425"/>
    </source>
</evidence>
<comment type="subcellular location">
    <subcellularLocation>
        <location evidence="2">Cell projection</location>
        <location evidence="2">Cilium</location>
    </subcellularLocation>
    <subcellularLocation>
        <location evidence="3">Cytoplasm</location>
    </subcellularLocation>
    <subcellularLocation>
        <location evidence="1">Nucleus</location>
    </subcellularLocation>
</comment>
<evidence type="ECO:0000256" key="20">
    <source>
        <dbReference type="ARBA" id="ARBA00035723"/>
    </source>
</evidence>
<evidence type="ECO:0000256" key="15">
    <source>
        <dbReference type="ARBA" id="ARBA00023242"/>
    </source>
</evidence>
<proteinExistence type="inferred from homology"/>
<keyword evidence="6" id="KW-0217">Developmental protein</keyword>
<evidence type="ECO:0000256" key="13">
    <source>
        <dbReference type="ARBA" id="ARBA00022840"/>
    </source>
</evidence>
<protein>
    <recommendedName>
        <fullName evidence="18">Cyclin-dependent kinase 20</fullName>
        <ecNumber evidence="5">2.7.11.22</ecNumber>
    </recommendedName>
    <alternativeName>
        <fullName evidence="19">Cell cycle-related kinase</fullName>
    </alternativeName>
    <alternativeName>
        <fullName evidence="20">Cell division protein kinase 20</fullName>
    </alternativeName>
</protein>
<dbReference type="SMART" id="SM00220">
    <property type="entry name" value="S_TKc"/>
    <property type="match status" value="1"/>
</dbReference>
<dbReference type="InterPro" id="IPR050108">
    <property type="entry name" value="CDK"/>
</dbReference>
<evidence type="ECO:0000256" key="21">
    <source>
        <dbReference type="ARBA" id="ARBA00047811"/>
    </source>
</evidence>
<keyword evidence="7" id="KW-0963">Cytoplasm</keyword>
<dbReference type="InterPro" id="IPR000719">
    <property type="entry name" value="Prot_kinase_dom"/>
</dbReference>
<feature type="binding site" evidence="23">
    <location>
        <position position="33"/>
    </location>
    <ligand>
        <name>ATP</name>
        <dbReference type="ChEBI" id="CHEBI:30616"/>
    </ligand>
</feature>
<evidence type="ECO:0000256" key="24">
    <source>
        <dbReference type="RuleBase" id="RU000304"/>
    </source>
</evidence>
<dbReference type="CDD" id="cd07832">
    <property type="entry name" value="STKc_CCRK"/>
    <property type="match status" value="1"/>
</dbReference>
<dbReference type="GO" id="GO:0005524">
    <property type="term" value="F:ATP binding"/>
    <property type="evidence" value="ECO:0007669"/>
    <property type="project" value="UniProtKB-UniRule"/>
</dbReference>
<dbReference type="FunFam" id="1.10.510.10:FF:000406">
    <property type="entry name" value="cyclin-dependent kinase 20 isoform X1"/>
    <property type="match status" value="1"/>
</dbReference>
<dbReference type="Gene3D" id="3.30.200.20">
    <property type="entry name" value="Phosphorylase Kinase, domain 1"/>
    <property type="match status" value="1"/>
</dbReference>
<evidence type="ECO:0000256" key="18">
    <source>
        <dbReference type="ARBA" id="ARBA00035711"/>
    </source>
</evidence>
<dbReference type="AlphaFoldDB" id="W6US71"/>
<evidence type="ECO:0000256" key="22">
    <source>
        <dbReference type="ARBA" id="ARBA00048367"/>
    </source>
</evidence>
<evidence type="ECO:0000256" key="23">
    <source>
        <dbReference type="PROSITE-ProRule" id="PRU10141"/>
    </source>
</evidence>
<dbReference type="KEGG" id="egl:EGR_08829"/>
<keyword evidence="13 23" id="KW-0067">ATP-binding</keyword>
<comment type="similarity">
    <text evidence="4">Belongs to the protein kinase superfamily. CMGC Ser/Thr protein kinase family. CDC2/CDKX subfamily.</text>
</comment>
<organism evidence="26 27">
    <name type="scientific">Echinococcus granulosus</name>
    <name type="common">Hydatid tapeworm</name>
    <dbReference type="NCBI Taxonomy" id="6210"/>
    <lineage>
        <taxon>Eukaryota</taxon>
        <taxon>Metazoa</taxon>
        <taxon>Spiralia</taxon>
        <taxon>Lophotrochozoa</taxon>
        <taxon>Platyhelminthes</taxon>
        <taxon>Cestoda</taxon>
        <taxon>Eucestoda</taxon>
        <taxon>Cyclophyllidea</taxon>
        <taxon>Taeniidae</taxon>
        <taxon>Echinococcus</taxon>
        <taxon>Echinococcus granulosus group</taxon>
    </lineage>
</organism>
<evidence type="ECO:0000256" key="2">
    <source>
        <dbReference type="ARBA" id="ARBA00004138"/>
    </source>
</evidence>
<dbReference type="OMA" id="KITFPYH"/>
<evidence type="ECO:0000313" key="26">
    <source>
        <dbReference type="EMBL" id="EUB56284.1"/>
    </source>
</evidence>
<keyword evidence="27" id="KW-1185">Reference proteome</keyword>
<evidence type="ECO:0000256" key="1">
    <source>
        <dbReference type="ARBA" id="ARBA00004123"/>
    </source>
</evidence>
<dbReference type="FunFam" id="3.30.200.20:FF:000579">
    <property type="entry name" value="cyclin-dependent kinase 20"/>
    <property type="match status" value="1"/>
</dbReference>
<keyword evidence="12 26" id="KW-0418">Kinase</keyword>
<gene>
    <name evidence="26" type="ORF">EGR_08829</name>
</gene>
<dbReference type="RefSeq" id="XP_024347480.1">
    <property type="nucleotide sequence ID" value="XM_024498078.1"/>
</dbReference>
<comment type="caution">
    <text evidence="26">The sequence shown here is derived from an EMBL/GenBank/DDBJ whole genome shotgun (WGS) entry which is preliminary data.</text>
</comment>
<comment type="catalytic activity">
    <reaction evidence="22">
        <text>L-seryl-[protein] + ATP = O-phospho-L-seryl-[protein] + ADP + H(+)</text>
        <dbReference type="Rhea" id="RHEA:17989"/>
        <dbReference type="Rhea" id="RHEA-COMP:9863"/>
        <dbReference type="Rhea" id="RHEA-COMP:11604"/>
        <dbReference type="ChEBI" id="CHEBI:15378"/>
        <dbReference type="ChEBI" id="CHEBI:29999"/>
        <dbReference type="ChEBI" id="CHEBI:30616"/>
        <dbReference type="ChEBI" id="CHEBI:83421"/>
        <dbReference type="ChEBI" id="CHEBI:456216"/>
        <dbReference type="EC" id="2.7.11.22"/>
    </reaction>
</comment>
<dbReference type="PANTHER" id="PTHR24056">
    <property type="entry name" value="CELL DIVISION PROTEIN KINASE"/>
    <property type="match status" value="1"/>
</dbReference>
<keyword evidence="10" id="KW-0808">Transferase</keyword>
<dbReference type="CTD" id="36344544"/>
<evidence type="ECO:0000256" key="11">
    <source>
        <dbReference type="ARBA" id="ARBA00022741"/>
    </source>
</evidence>
<dbReference type="GO" id="GO:0004693">
    <property type="term" value="F:cyclin-dependent protein serine/threonine kinase activity"/>
    <property type="evidence" value="ECO:0007669"/>
    <property type="project" value="UniProtKB-EC"/>
</dbReference>
<dbReference type="GO" id="GO:0005634">
    <property type="term" value="C:nucleus"/>
    <property type="evidence" value="ECO:0007669"/>
    <property type="project" value="UniProtKB-SubCell"/>
</dbReference>
<dbReference type="GO" id="GO:0005737">
    <property type="term" value="C:cytoplasm"/>
    <property type="evidence" value="ECO:0007669"/>
    <property type="project" value="UniProtKB-SubCell"/>
</dbReference>
<evidence type="ECO:0000256" key="10">
    <source>
        <dbReference type="ARBA" id="ARBA00022679"/>
    </source>
</evidence>
<evidence type="ECO:0000256" key="14">
    <source>
        <dbReference type="ARBA" id="ARBA00023069"/>
    </source>
</evidence>
<dbReference type="OrthoDB" id="63265at2759"/>
<reference evidence="26 27" key="1">
    <citation type="journal article" date="2013" name="Nat. Genet.">
        <title>The genome of the hydatid tapeworm Echinococcus granulosus.</title>
        <authorList>
            <person name="Zheng H."/>
            <person name="Zhang W."/>
            <person name="Zhang L."/>
            <person name="Zhang Z."/>
            <person name="Li J."/>
            <person name="Lu G."/>
            <person name="Zhu Y."/>
            <person name="Wang Y."/>
            <person name="Huang Y."/>
            <person name="Liu J."/>
            <person name="Kang H."/>
            <person name="Chen J."/>
            <person name="Wang L."/>
            <person name="Chen A."/>
            <person name="Yu S."/>
            <person name="Gao Z."/>
            <person name="Jin L."/>
            <person name="Gu W."/>
            <person name="Wang Z."/>
            <person name="Zhao L."/>
            <person name="Shi B."/>
            <person name="Wen H."/>
            <person name="Lin R."/>
            <person name="Jones M.K."/>
            <person name="Brejova B."/>
            <person name="Vinar T."/>
            <person name="Zhao G."/>
            <person name="McManus D.P."/>
            <person name="Chen Z."/>
            <person name="Zhou Y."/>
            <person name="Wang S."/>
        </authorList>
    </citation>
    <scope>NUCLEOTIDE SEQUENCE [LARGE SCALE GENOMIC DNA]</scope>
</reference>